<proteinExistence type="predicted"/>
<evidence type="ECO:0000313" key="1">
    <source>
        <dbReference type="EMBL" id="KAF8771675.1"/>
    </source>
</evidence>
<reference evidence="1" key="2">
    <citation type="submission" date="2020-06" db="EMBL/GenBank/DDBJ databases">
        <authorList>
            <person name="Sheffer M."/>
        </authorList>
    </citation>
    <scope>NUCLEOTIDE SEQUENCE</scope>
</reference>
<dbReference type="Proteomes" id="UP000807504">
    <property type="component" value="Unassembled WGS sequence"/>
</dbReference>
<name>A0A8T0EIF5_ARGBR</name>
<protein>
    <submittedName>
        <fullName evidence="1">Uncharacterized protein</fullName>
    </submittedName>
</protein>
<accession>A0A8T0EIF5</accession>
<keyword evidence="2" id="KW-1185">Reference proteome</keyword>
<organism evidence="1 2">
    <name type="scientific">Argiope bruennichi</name>
    <name type="common">Wasp spider</name>
    <name type="synonym">Aranea bruennichi</name>
    <dbReference type="NCBI Taxonomy" id="94029"/>
    <lineage>
        <taxon>Eukaryota</taxon>
        <taxon>Metazoa</taxon>
        <taxon>Ecdysozoa</taxon>
        <taxon>Arthropoda</taxon>
        <taxon>Chelicerata</taxon>
        <taxon>Arachnida</taxon>
        <taxon>Araneae</taxon>
        <taxon>Araneomorphae</taxon>
        <taxon>Entelegynae</taxon>
        <taxon>Araneoidea</taxon>
        <taxon>Araneidae</taxon>
        <taxon>Argiope</taxon>
    </lineage>
</organism>
<sequence length="104" mass="11573">MENSVKTNGTHLTIDLPYGVDANFKTQRKFTCDLCAAFFNANNCCLRSKMSLKGRTIHSKERNIINNVTKFCEDEARGGKLLFPLSQTQKCAVSAIGVSLRTIK</sequence>
<dbReference type="EMBL" id="JABXBU010002228">
    <property type="protein sequence ID" value="KAF8771675.1"/>
    <property type="molecule type" value="Genomic_DNA"/>
</dbReference>
<gene>
    <name evidence="1" type="ORF">HNY73_019055</name>
</gene>
<dbReference type="AlphaFoldDB" id="A0A8T0EIF5"/>
<evidence type="ECO:0000313" key="2">
    <source>
        <dbReference type="Proteomes" id="UP000807504"/>
    </source>
</evidence>
<comment type="caution">
    <text evidence="1">The sequence shown here is derived from an EMBL/GenBank/DDBJ whole genome shotgun (WGS) entry which is preliminary data.</text>
</comment>
<reference evidence="1" key="1">
    <citation type="journal article" date="2020" name="bioRxiv">
        <title>Chromosome-level reference genome of the European wasp spider Argiope bruennichi: a resource for studies on range expansion and evolutionary adaptation.</title>
        <authorList>
            <person name="Sheffer M.M."/>
            <person name="Hoppe A."/>
            <person name="Krehenwinkel H."/>
            <person name="Uhl G."/>
            <person name="Kuss A.W."/>
            <person name="Jensen L."/>
            <person name="Jensen C."/>
            <person name="Gillespie R.G."/>
            <person name="Hoff K.J."/>
            <person name="Prost S."/>
        </authorList>
    </citation>
    <scope>NUCLEOTIDE SEQUENCE</scope>
</reference>